<proteinExistence type="predicted"/>
<dbReference type="Gene3D" id="2.40.50.180">
    <property type="entry name" value="CheA-289, Domain 4"/>
    <property type="match status" value="1"/>
</dbReference>
<dbReference type="InterPro" id="IPR039315">
    <property type="entry name" value="CheW"/>
</dbReference>
<gene>
    <name evidence="2" type="ORF">ACFOEN_14895</name>
</gene>
<name>A0ABV7HAW8_9BURK</name>
<dbReference type="Proteomes" id="UP001595556">
    <property type="component" value="Unassembled WGS sequence"/>
</dbReference>
<evidence type="ECO:0000313" key="2">
    <source>
        <dbReference type="EMBL" id="MFC3148912.1"/>
    </source>
</evidence>
<protein>
    <submittedName>
        <fullName evidence="2">Chemotaxis protein CheW</fullName>
    </submittedName>
</protein>
<dbReference type="SUPFAM" id="SSF50341">
    <property type="entry name" value="CheW-like"/>
    <property type="match status" value="1"/>
</dbReference>
<sequence length="186" mass="19617">MSAPAPNSPDNSQRNRLREFQARIAQRIRDAQSAAVAHPKLAVRCGSLNLLLPLASTGEIISVPAVTKVPRTLPWYEGLANVRGSLIGVVDLCRYFGMDATPTDSTSRVILLAPALGVNAGLIATRVLGLRNVEDLRAAEFHADGLPEAATHVALGSWRDGSGGQWTELSLEALAASDGFLQIGAA</sequence>
<dbReference type="SMART" id="SM00260">
    <property type="entry name" value="CheW"/>
    <property type="match status" value="1"/>
</dbReference>
<keyword evidence="3" id="KW-1185">Reference proteome</keyword>
<evidence type="ECO:0000259" key="1">
    <source>
        <dbReference type="PROSITE" id="PS50851"/>
    </source>
</evidence>
<organism evidence="2 3">
    <name type="scientific">Piscinibacterium candidicorallinum</name>
    <dbReference type="NCBI Taxonomy" id="1793872"/>
    <lineage>
        <taxon>Bacteria</taxon>
        <taxon>Pseudomonadati</taxon>
        <taxon>Pseudomonadota</taxon>
        <taxon>Betaproteobacteria</taxon>
        <taxon>Burkholderiales</taxon>
        <taxon>Piscinibacterium</taxon>
    </lineage>
</organism>
<dbReference type="InterPro" id="IPR036061">
    <property type="entry name" value="CheW-like_dom_sf"/>
</dbReference>
<comment type="caution">
    <text evidence="2">The sequence shown here is derived from an EMBL/GenBank/DDBJ whole genome shotgun (WGS) entry which is preliminary data.</text>
</comment>
<dbReference type="InterPro" id="IPR002545">
    <property type="entry name" value="CheW-lke_dom"/>
</dbReference>
<dbReference type="EMBL" id="JBHRTI010000010">
    <property type="protein sequence ID" value="MFC3148912.1"/>
    <property type="molecule type" value="Genomic_DNA"/>
</dbReference>
<dbReference type="CDD" id="cd00588">
    <property type="entry name" value="CheW_like"/>
    <property type="match status" value="1"/>
</dbReference>
<dbReference type="PANTHER" id="PTHR22617:SF43">
    <property type="entry name" value="PROTEIN PILI"/>
    <property type="match status" value="1"/>
</dbReference>
<dbReference type="RefSeq" id="WP_377305272.1">
    <property type="nucleotide sequence ID" value="NZ_CP180191.1"/>
</dbReference>
<evidence type="ECO:0000313" key="3">
    <source>
        <dbReference type="Proteomes" id="UP001595556"/>
    </source>
</evidence>
<dbReference type="Pfam" id="PF01584">
    <property type="entry name" value="CheW"/>
    <property type="match status" value="1"/>
</dbReference>
<reference evidence="3" key="1">
    <citation type="journal article" date="2019" name="Int. J. Syst. Evol. Microbiol.">
        <title>The Global Catalogue of Microorganisms (GCM) 10K type strain sequencing project: providing services to taxonomists for standard genome sequencing and annotation.</title>
        <authorList>
            <consortium name="The Broad Institute Genomics Platform"/>
            <consortium name="The Broad Institute Genome Sequencing Center for Infectious Disease"/>
            <person name="Wu L."/>
            <person name="Ma J."/>
        </authorList>
    </citation>
    <scope>NUCLEOTIDE SEQUENCE [LARGE SCALE GENOMIC DNA]</scope>
    <source>
        <strain evidence="3">KCTC 52168</strain>
    </source>
</reference>
<accession>A0ABV7HAW8</accession>
<feature type="domain" description="CheW-like" evidence="1">
    <location>
        <begin position="37"/>
        <end position="180"/>
    </location>
</feature>
<dbReference type="PROSITE" id="PS50851">
    <property type="entry name" value="CHEW"/>
    <property type="match status" value="1"/>
</dbReference>
<dbReference type="PANTHER" id="PTHR22617">
    <property type="entry name" value="CHEMOTAXIS SENSOR HISTIDINE KINASE-RELATED"/>
    <property type="match status" value="1"/>
</dbReference>